<evidence type="ECO:0000259" key="1">
    <source>
        <dbReference type="Pfam" id="PF00078"/>
    </source>
</evidence>
<dbReference type="InterPro" id="IPR043502">
    <property type="entry name" value="DNA/RNA_pol_sf"/>
</dbReference>
<evidence type="ECO:0000313" key="3">
    <source>
        <dbReference type="Proteomes" id="UP001333110"/>
    </source>
</evidence>
<dbReference type="SUPFAM" id="SSF56672">
    <property type="entry name" value="DNA/RNA polymerases"/>
    <property type="match status" value="1"/>
</dbReference>
<comment type="caution">
    <text evidence="2">The sequence shown here is derived from an EMBL/GenBank/DDBJ whole genome shotgun (WGS) entry which is preliminary data.</text>
</comment>
<dbReference type="EMBL" id="JAUNZN010000010">
    <property type="protein sequence ID" value="KAK4815168.1"/>
    <property type="molecule type" value="Genomic_DNA"/>
</dbReference>
<protein>
    <recommendedName>
        <fullName evidence="1">Reverse transcriptase domain-containing protein</fullName>
    </recommendedName>
</protein>
<sequence>MVGRWAKMKINMDICRHPEPDCTPTCDILAPTHRAGSHHTNTNTKPAAYDRGTLMTPIHKKGWKEDPGNYRPVSLTLVLGKVMEQILLSAVTWHIQDNQVIRPSQYGFMKDRSCLTNLISFYDKVTCLVDEGKAVDVVYLDFSKAFDTISHSILLEKLAAHGLDGHTLHWVKIWLDGQAQRVVVNGVKPSRRRSQGSVLGPVLFNIFINDLDEGIECTLSQFADNTKLGGSVDLLEGRKALQKDPERLDQWAKANCAKCRVLHLGHNNPMQRYRLGEEWLESCPAEKNLGVLVDSRLNMSQQCAQVAKEANGIVACIRNRVASRTRAVNVPLYSALVRPHLECCVQCWAPRYKRDIEGLERVQRRATELGKGLEHKADGERLRELGLFSLEKRRLRRDLTALYNDLKGGCREVGVGLFSQVTSHRTRGNGFKLCQGRFRLDIRKFFFTKRVLKHWNRLPREVVESPSLEVFKRRVDVVLRDMV</sequence>
<dbReference type="PRINTS" id="PR01345">
    <property type="entry name" value="CERVTRCPTASE"/>
</dbReference>
<dbReference type="Pfam" id="PF00078">
    <property type="entry name" value="RVT_1"/>
    <property type="match status" value="1"/>
</dbReference>
<name>A0AAN7NQA2_MYCAM</name>
<dbReference type="InterPro" id="IPR000477">
    <property type="entry name" value="RT_dom"/>
</dbReference>
<proteinExistence type="predicted"/>
<dbReference type="CDD" id="cd01650">
    <property type="entry name" value="RT_nLTR_like"/>
    <property type="match status" value="1"/>
</dbReference>
<dbReference type="AlphaFoldDB" id="A0AAN7NQA2"/>
<feature type="domain" description="Reverse transcriptase" evidence="1">
    <location>
        <begin position="58"/>
        <end position="253"/>
    </location>
</feature>
<accession>A0AAN7NQA2</accession>
<reference evidence="2 3" key="1">
    <citation type="journal article" date="2023" name="J. Hered.">
        <title>Chromosome-level genome of the wood stork (Mycteria americana) provides insight into avian chromosome evolution.</title>
        <authorList>
            <person name="Flamio R. Jr."/>
            <person name="Ramstad K.M."/>
        </authorList>
    </citation>
    <scope>NUCLEOTIDE SEQUENCE [LARGE SCALE GENOMIC DNA]</scope>
    <source>
        <strain evidence="2">JAX WOST 10</strain>
    </source>
</reference>
<organism evidence="2 3">
    <name type="scientific">Mycteria americana</name>
    <name type="common">Wood stork</name>
    <dbReference type="NCBI Taxonomy" id="33587"/>
    <lineage>
        <taxon>Eukaryota</taxon>
        <taxon>Metazoa</taxon>
        <taxon>Chordata</taxon>
        <taxon>Craniata</taxon>
        <taxon>Vertebrata</taxon>
        <taxon>Euteleostomi</taxon>
        <taxon>Archelosauria</taxon>
        <taxon>Archosauria</taxon>
        <taxon>Dinosauria</taxon>
        <taxon>Saurischia</taxon>
        <taxon>Theropoda</taxon>
        <taxon>Coelurosauria</taxon>
        <taxon>Aves</taxon>
        <taxon>Neognathae</taxon>
        <taxon>Neoaves</taxon>
        <taxon>Aequornithes</taxon>
        <taxon>Ciconiiformes</taxon>
        <taxon>Ciconiidae</taxon>
        <taxon>Mycteria</taxon>
    </lineage>
</organism>
<dbReference type="Proteomes" id="UP001333110">
    <property type="component" value="Unassembled WGS sequence"/>
</dbReference>
<evidence type="ECO:0000313" key="2">
    <source>
        <dbReference type="EMBL" id="KAK4815168.1"/>
    </source>
</evidence>
<keyword evidence="3" id="KW-1185">Reference proteome</keyword>
<dbReference type="PANTHER" id="PTHR33332">
    <property type="entry name" value="REVERSE TRANSCRIPTASE DOMAIN-CONTAINING PROTEIN"/>
    <property type="match status" value="1"/>
</dbReference>
<gene>
    <name evidence="2" type="ORF">QYF61_017664</name>
</gene>